<proteinExistence type="predicted"/>
<dbReference type="EMBL" id="VXRY01000542">
    <property type="protein sequence ID" value="MXY34993.1"/>
    <property type="molecule type" value="Genomic_DNA"/>
</dbReference>
<feature type="non-terminal residue" evidence="1">
    <location>
        <position position="167"/>
    </location>
</feature>
<protein>
    <submittedName>
        <fullName evidence="1">Ribonuclease R</fullName>
    </submittedName>
</protein>
<sequence>MTRIPSKEDILAWVSDNPSKASKREIARAFGIRGPARLDLKRQLKELEADGRLSKRRKACRDPDSLPPVSVLQVERVDTDGDLVARPLERQGQEQAPSALVVPRSGDPALAPGDRFLARLEEIKGDTHAYEARVIRRIGTSHGKILGIFRKSDSGGRIVPVDKGASR</sequence>
<comment type="caution">
    <text evidence="1">The sequence shown here is derived from an EMBL/GenBank/DDBJ whole genome shotgun (WGS) entry which is preliminary data.</text>
</comment>
<name>A0A6B0Y4T7_9RHOB</name>
<gene>
    <name evidence="1" type="ORF">F4Y60_13110</name>
</gene>
<accession>A0A6B0Y4T7</accession>
<evidence type="ECO:0000313" key="1">
    <source>
        <dbReference type="EMBL" id="MXY34993.1"/>
    </source>
</evidence>
<dbReference type="AlphaFoldDB" id="A0A6B0Y4T7"/>
<reference evidence="1" key="1">
    <citation type="submission" date="2019-09" db="EMBL/GenBank/DDBJ databases">
        <title>Characterisation of the sponge microbiome using genome-centric metagenomics.</title>
        <authorList>
            <person name="Engelberts J.P."/>
            <person name="Robbins S.J."/>
            <person name="De Goeij J.M."/>
            <person name="Aranda M."/>
            <person name="Bell S.C."/>
            <person name="Webster N.S."/>
        </authorList>
    </citation>
    <scope>NUCLEOTIDE SEQUENCE</scope>
    <source>
        <strain evidence="1">SB0664_bin_43</strain>
    </source>
</reference>
<organism evidence="1">
    <name type="scientific">Boseongicola sp. SB0664_bin_43</name>
    <dbReference type="NCBI Taxonomy" id="2604844"/>
    <lineage>
        <taxon>Bacteria</taxon>
        <taxon>Pseudomonadati</taxon>
        <taxon>Pseudomonadota</taxon>
        <taxon>Alphaproteobacteria</taxon>
        <taxon>Rhodobacterales</taxon>
        <taxon>Paracoccaceae</taxon>
        <taxon>Boseongicola</taxon>
    </lineage>
</organism>